<evidence type="ECO:0000256" key="1">
    <source>
        <dbReference type="ARBA" id="ARBA00004245"/>
    </source>
</evidence>
<keyword evidence="5 8" id="KW-0863">Zinc-finger</keyword>
<dbReference type="InterPro" id="IPR001849">
    <property type="entry name" value="PH_domain"/>
</dbReference>
<feature type="region of interest" description="Disordered" evidence="9">
    <location>
        <begin position="481"/>
        <end position="564"/>
    </location>
</feature>
<keyword evidence="7" id="KW-0206">Cytoskeleton</keyword>
<dbReference type="SMART" id="SM00064">
    <property type="entry name" value="FYVE"/>
    <property type="match status" value="1"/>
</dbReference>
<evidence type="ECO:0000313" key="13">
    <source>
        <dbReference type="Ensembl" id="ENSUMAP00000023767"/>
    </source>
</evidence>
<dbReference type="InterPro" id="IPR000219">
    <property type="entry name" value="DH_dom"/>
</dbReference>
<dbReference type="Pfam" id="PF01363">
    <property type="entry name" value="FYVE"/>
    <property type="match status" value="1"/>
</dbReference>
<organism evidence="13">
    <name type="scientific">Ursus maritimus</name>
    <name type="common">Polar bear</name>
    <name type="synonym">Thalarctos maritimus</name>
    <dbReference type="NCBI Taxonomy" id="29073"/>
    <lineage>
        <taxon>Eukaryota</taxon>
        <taxon>Metazoa</taxon>
        <taxon>Chordata</taxon>
        <taxon>Craniata</taxon>
        <taxon>Vertebrata</taxon>
        <taxon>Euteleostomi</taxon>
        <taxon>Mammalia</taxon>
        <taxon>Eutheria</taxon>
        <taxon>Laurasiatheria</taxon>
        <taxon>Carnivora</taxon>
        <taxon>Caniformia</taxon>
        <taxon>Ursidae</taxon>
        <taxon>Ursus</taxon>
    </lineage>
</organism>
<evidence type="ECO:0000256" key="2">
    <source>
        <dbReference type="ARBA" id="ARBA00022490"/>
    </source>
</evidence>
<dbReference type="GO" id="GO:0005737">
    <property type="term" value="C:cytoplasm"/>
    <property type="evidence" value="ECO:0007669"/>
    <property type="project" value="TreeGrafter"/>
</dbReference>
<evidence type="ECO:0000256" key="5">
    <source>
        <dbReference type="ARBA" id="ARBA00022771"/>
    </source>
</evidence>
<keyword evidence="3" id="KW-0344">Guanine-nucleotide releasing factor</keyword>
<dbReference type="GO" id="GO:0005856">
    <property type="term" value="C:cytoskeleton"/>
    <property type="evidence" value="ECO:0007669"/>
    <property type="project" value="UniProtKB-SubCell"/>
</dbReference>
<dbReference type="SMART" id="SM00325">
    <property type="entry name" value="RhoGEF"/>
    <property type="match status" value="1"/>
</dbReference>
<dbReference type="SUPFAM" id="SSF48065">
    <property type="entry name" value="DBL homology domain (DH-domain)"/>
    <property type="match status" value="1"/>
</dbReference>
<sequence length="1471" mass="161084">MLSGRLNGNKSNCTLYSCFLYFHPLDSPKPPVAPKPKTASPLTPVTAPKFPSSPRPDSLHSPNSMSRGPKPPIAPKPRLATPSEWRASVYVINSLNKCSNGKLLCVDRGLYEEHRSNLECSESEADEDYIVVPKAPPKEDEPRDGNSAENAVLVPPDAAGEEECQEGGKESDPEGMGAAEDLAAPAEVVLSEEADGGIAPIPENVGVEDGACDPGAEEQTFTSKEEEKLVEEHNVYNLEDRGPWDGEAVLPSDIMLTQVDLEGPATPSDEAGPPGTPREAEEGGEEGSTNMETGAPDECEPTENEGLATGVQETEMASDSPEVSEEGGEDATATGDQDEPHDQNEKTDLEEMAAATPEAAEDPRAGEDLVQDEPAEESCQIIPFENDGMDDLVTSLSGSPYEFFPTESTSFCSESYSSFSKSAKDLESQQEPQSGECGEQDPIVGASCGSGEGPSVPDVVVMPEEEDAVDDVLTNPYEMGVDLEQGADPGEGEKPETQAAFDMLSGYGTKEETSSDAEGGPVSIDRKNIITRARPHSGKVAGYVPETVPEETGSEAGSSAIGIRGATKEARKTVLSLEGKPLEASRALPAKPRAFTLYPRSFSVEGREIPVSLYRESEASGLDDHRIKRKDDNLSLPCMIGSSGSFSQRNHLPSSGTSTPSSVVDIPPPFDLACITKKPITKSSPSLLIESEPPDKYTKKKKSSFKRFLALTFKKKSENKVHVDVNVSSSRSSSESSYHGPARVLEIDRRSLSNSPQLKARTGKLRASDSPSSLIFYRDGKRKVESFEDRSRPPFLPLPLTKPRSISFPNADTSDYENIPAMNSDYENIQIPPRRPARAGTFTKLFEDQSRALSTANENDGYVDMSSFSAFESKQQSADQEAESAYTEPYKVCPISAAAPKEDLSSDEEQGSSEEEDSAPRDPSLGHKMEGQSRAHVIAQELLSSEKAPLGFQDFHGAVTRALDEIDQEGKDTLAREELRRGLSELPAIRDLHQGILEELGERLLEGQQKVADVFLAREQEFDHHAAHILQFDRYLSLLSENCLHSPRLAAAVREFEQSQQGGGQNVKHRLLRVVQRLFQYQVLLTGGLHRRSGCTEENLQKLVHIEHSVRGQGDLLQPGREFLKEGTLMKVTGKSRRPRHLFLMSDVLLYTYPQKDGKYRLKNTLPVASMKVSRPVMEKVPYALKLETSQSCLTLSASSCAERDEWHSCLSRALPEDYKAQALAAFHHSVEIRERLGVSLGERPPTLVPVTHVMMCMNCGCDFSLTLRRHHCHACGKIVCRNCSRNKYPLKYLKDRMAKVCDGCYGELKKRGGDVPGLMRERPVSMSFPLSSPRFSSSAFSSVFHSINPSTFKKQKKVPSALTEVAASGEGSAISGYLSRCKKGKRHWKKLWFVIKGKVLYTYMASEDTVAMESMPLLGFTIAPEKEEGSSEIGPIFHLYHKKTLFYTFKAEDTNSAQRWIEAMEDASVL</sequence>
<feature type="domain" description="PH" evidence="10">
    <location>
        <begin position="1372"/>
        <end position="1470"/>
    </location>
</feature>
<accession>A0A452URX8</accession>
<dbReference type="CDD" id="cd15792">
    <property type="entry name" value="PH1_FGD5"/>
    <property type="match status" value="1"/>
</dbReference>
<dbReference type="PANTHER" id="PTHR12673:SF13">
    <property type="entry name" value="FYVE, RHOGEF AND PH DOMAIN-CONTAINING PROTEIN 5"/>
    <property type="match status" value="1"/>
</dbReference>
<dbReference type="Gene3D" id="3.30.40.10">
    <property type="entry name" value="Zinc/RING finger domain, C3HC4 (zinc finger)"/>
    <property type="match status" value="1"/>
</dbReference>
<dbReference type="InterPro" id="IPR017455">
    <property type="entry name" value="Znf_FYVE-rel"/>
</dbReference>
<dbReference type="PROSITE" id="PS50178">
    <property type="entry name" value="ZF_FYVE"/>
    <property type="match status" value="1"/>
</dbReference>
<reference evidence="13" key="1">
    <citation type="submission" date="2019-03" db="UniProtKB">
        <authorList>
            <consortium name="Ensembl"/>
        </authorList>
    </citation>
    <scope>IDENTIFICATION</scope>
</reference>
<dbReference type="CDD" id="cd13237">
    <property type="entry name" value="PH2_FGD5_FGD6"/>
    <property type="match status" value="1"/>
</dbReference>
<comment type="subcellular location">
    <subcellularLocation>
        <location evidence="1">Cytoplasm</location>
        <location evidence="1">Cytoskeleton</location>
    </subcellularLocation>
</comment>
<keyword evidence="2" id="KW-0963">Cytoplasm</keyword>
<dbReference type="InterPro" id="IPR011993">
    <property type="entry name" value="PH-like_dom_sf"/>
</dbReference>
<feature type="region of interest" description="Disordered" evidence="9">
    <location>
        <begin position="30"/>
        <end position="80"/>
    </location>
</feature>
<feature type="region of interest" description="Disordered" evidence="9">
    <location>
        <begin position="197"/>
        <end position="228"/>
    </location>
</feature>
<dbReference type="SMART" id="SM00233">
    <property type="entry name" value="PH"/>
    <property type="match status" value="2"/>
</dbReference>
<dbReference type="Pfam" id="PF00621">
    <property type="entry name" value="RhoGEF"/>
    <property type="match status" value="1"/>
</dbReference>
<evidence type="ECO:0000256" key="3">
    <source>
        <dbReference type="ARBA" id="ARBA00022658"/>
    </source>
</evidence>
<dbReference type="GeneTree" id="ENSGT00940000157922"/>
<feature type="region of interest" description="Disordered" evidence="9">
    <location>
        <begin position="256"/>
        <end position="374"/>
    </location>
</feature>
<feature type="region of interest" description="Disordered" evidence="9">
    <location>
        <begin position="725"/>
        <end position="766"/>
    </location>
</feature>
<dbReference type="Pfam" id="PF00169">
    <property type="entry name" value="PH"/>
    <property type="match status" value="2"/>
</dbReference>
<dbReference type="SUPFAM" id="SSF50729">
    <property type="entry name" value="PH domain-like"/>
    <property type="match status" value="2"/>
</dbReference>
<feature type="compositionally biased region" description="Low complexity" evidence="9">
    <location>
        <begin position="728"/>
        <end position="737"/>
    </location>
</feature>
<feature type="compositionally biased region" description="Basic and acidic residues" evidence="9">
    <location>
        <begin position="338"/>
        <end position="349"/>
    </location>
</feature>
<gene>
    <name evidence="13" type="primary">FGD5</name>
</gene>
<proteinExistence type="predicted"/>
<dbReference type="PROSITE" id="PS50010">
    <property type="entry name" value="DH_2"/>
    <property type="match status" value="1"/>
</dbReference>
<dbReference type="Ensembl" id="ENSUMAT00000028137.1">
    <property type="protein sequence ID" value="ENSUMAP00000023767.1"/>
    <property type="gene ID" value="ENSUMAG00000017065.1"/>
</dbReference>
<feature type="compositionally biased region" description="Acidic residues" evidence="9">
    <location>
        <begin position="905"/>
        <end position="917"/>
    </location>
</feature>
<dbReference type="Gene3D" id="1.20.900.10">
    <property type="entry name" value="Dbl homology (DH) domain"/>
    <property type="match status" value="1"/>
</dbReference>
<dbReference type="PROSITE" id="PS50003">
    <property type="entry name" value="PH_DOMAIN"/>
    <property type="match status" value="2"/>
</dbReference>
<keyword evidence="4" id="KW-0479">Metal-binding</keyword>
<evidence type="ECO:0000259" key="12">
    <source>
        <dbReference type="PROSITE" id="PS50178"/>
    </source>
</evidence>
<feature type="domain" description="PH" evidence="10">
    <location>
        <begin position="1122"/>
        <end position="1216"/>
    </location>
</feature>
<feature type="region of interest" description="Disordered" evidence="9">
    <location>
        <begin position="416"/>
        <end position="458"/>
    </location>
</feature>
<dbReference type="Gene3D" id="2.30.29.30">
    <property type="entry name" value="Pleckstrin-homology domain (PH domain)/Phosphotyrosine-binding domain (PTB)"/>
    <property type="match status" value="2"/>
</dbReference>
<evidence type="ECO:0000256" key="6">
    <source>
        <dbReference type="ARBA" id="ARBA00022833"/>
    </source>
</evidence>
<dbReference type="GO" id="GO:0005085">
    <property type="term" value="F:guanyl-nucleotide exchange factor activity"/>
    <property type="evidence" value="ECO:0007669"/>
    <property type="project" value="UniProtKB-KW"/>
</dbReference>
<feature type="compositionally biased region" description="Basic and acidic residues" evidence="9">
    <location>
        <begin position="918"/>
        <end position="931"/>
    </location>
</feature>
<feature type="domain" description="DH" evidence="11">
    <location>
        <begin position="934"/>
        <end position="1085"/>
    </location>
</feature>
<feature type="compositionally biased region" description="Basic and acidic residues" evidence="9">
    <location>
        <begin position="136"/>
        <end position="146"/>
    </location>
</feature>
<evidence type="ECO:0000259" key="11">
    <source>
        <dbReference type="PROSITE" id="PS50010"/>
    </source>
</evidence>
<name>A0A452URX8_URSMA</name>
<dbReference type="InterPro" id="IPR051092">
    <property type="entry name" value="FYVE_RhoGEF_PH"/>
</dbReference>
<dbReference type="InterPro" id="IPR035899">
    <property type="entry name" value="DBL_dom_sf"/>
</dbReference>
<protein>
    <submittedName>
        <fullName evidence="13">FYVE, RhoGEF and PH domain containing 5</fullName>
    </submittedName>
</protein>
<evidence type="ECO:0000256" key="8">
    <source>
        <dbReference type="PROSITE-ProRule" id="PRU00091"/>
    </source>
</evidence>
<dbReference type="GO" id="GO:0008270">
    <property type="term" value="F:zinc ion binding"/>
    <property type="evidence" value="ECO:0007669"/>
    <property type="project" value="UniProtKB-KW"/>
</dbReference>
<dbReference type="InterPro" id="IPR013083">
    <property type="entry name" value="Znf_RING/FYVE/PHD"/>
</dbReference>
<feature type="domain" description="FYVE-type" evidence="12">
    <location>
        <begin position="1257"/>
        <end position="1310"/>
    </location>
</feature>
<evidence type="ECO:0000256" key="7">
    <source>
        <dbReference type="ARBA" id="ARBA00023212"/>
    </source>
</evidence>
<evidence type="ECO:0000256" key="9">
    <source>
        <dbReference type="SAM" id="MobiDB-lite"/>
    </source>
</evidence>
<dbReference type="InterPro" id="IPR000306">
    <property type="entry name" value="Znf_FYVE"/>
</dbReference>
<evidence type="ECO:0000259" key="10">
    <source>
        <dbReference type="PROSITE" id="PS50003"/>
    </source>
</evidence>
<evidence type="ECO:0000256" key="4">
    <source>
        <dbReference type="ARBA" id="ARBA00022723"/>
    </source>
</evidence>
<keyword evidence="6" id="KW-0862">Zinc</keyword>
<feature type="region of interest" description="Disordered" evidence="9">
    <location>
        <begin position="134"/>
        <end position="180"/>
    </location>
</feature>
<feature type="region of interest" description="Disordered" evidence="9">
    <location>
        <begin position="899"/>
        <end position="931"/>
    </location>
</feature>
<dbReference type="CDD" id="cd15742">
    <property type="entry name" value="FYVE_FGD5"/>
    <property type="match status" value="1"/>
</dbReference>
<dbReference type="PANTHER" id="PTHR12673">
    <property type="entry name" value="FACIOGENITAL DYSPLASIA PROTEIN"/>
    <property type="match status" value="1"/>
</dbReference>